<feature type="transmembrane region" description="Helical" evidence="1">
    <location>
        <begin position="93"/>
        <end position="116"/>
    </location>
</feature>
<reference evidence="3 4" key="1">
    <citation type="submission" date="2018-08" db="EMBL/GenBank/DDBJ databases">
        <title>Genomic Encyclopedia of Type Strains, Phase IV (KMG-IV): sequencing the most valuable type-strain genomes for metagenomic binning, comparative biology and taxonomic classification.</title>
        <authorList>
            <person name="Goeker M."/>
        </authorList>
    </citation>
    <scope>NUCLEOTIDE SEQUENCE [LARGE SCALE GENOMIC DNA]</scope>
    <source>
        <strain evidence="3 4">DSM 26022</strain>
    </source>
</reference>
<dbReference type="GO" id="GO:0016020">
    <property type="term" value="C:membrane"/>
    <property type="evidence" value="ECO:0007669"/>
    <property type="project" value="InterPro"/>
</dbReference>
<dbReference type="Proteomes" id="UP000256774">
    <property type="component" value="Unassembled WGS sequence"/>
</dbReference>
<keyword evidence="1" id="KW-1133">Transmembrane helix</keyword>
<organism evidence="3 4">
    <name type="scientific">Paraperlucidibaca baekdonensis</name>
    <dbReference type="NCBI Taxonomy" id="748120"/>
    <lineage>
        <taxon>Bacteria</taxon>
        <taxon>Pseudomonadati</taxon>
        <taxon>Pseudomonadota</taxon>
        <taxon>Gammaproteobacteria</taxon>
        <taxon>Moraxellales</taxon>
        <taxon>Moraxellaceae</taxon>
        <taxon>Paraperlucidibaca</taxon>
    </lineage>
</organism>
<keyword evidence="4" id="KW-1185">Reference proteome</keyword>
<keyword evidence="1" id="KW-0812">Transmembrane</keyword>
<evidence type="ECO:0000313" key="3">
    <source>
        <dbReference type="EMBL" id="REH40040.1"/>
    </source>
</evidence>
<sequence length="357" mass="40469">MSKNNKSTLIHSPADFNSNEFWLPDFCSRTFTFRIAVICVVISLFLLLAQTPVLWPFPLWDYILLLLLTGSVMGTSFFLICRWRQRMMAWRHLAVSATVVAIIMINLLWLSLGGFMLLDALELPMLSFVSNEYAAIFRHLLMSGLFAGLFMRYLTLQAQLRNREKAALQARLEALQARIEPHFLFNSMNIIASLIASDPDKAEQVVEDLSALFRASLKDSADVSLRDELTLCRRYANIEELRLGDRLNIDWQIPADIGGVRIPLLTLQPLLENAIRHGAELSSTPCRITLAVQISPDWVRIRMTNPLPQSPARPGNQMSMRNVLLRLKARFGPDVQLDAAPEAGYFVTELSYPRHLA</sequence>
<dbReference type="Pfam" id="PF06580">
    <property type="entry name" value="His_kinase"/>
    <property type="match status" value="1"/>
</dbReference>
<keyword evidence="3" id="KW-0808">Transferase</keyword>
<dbReference type="EMBL" id="QUNR01000001">
    <property type="protein sequence ID" value="REH40040.1"/>
    <property type="molecule type" value="Genomic_DNA"/>
</dbReference>
<dbReference type="OrthoDB" id="2514702at2"/>
<proteinExistence type="predicted"/>
<dbReference type="InterPro" id="IPR050640">
    <property type="entry name" value="Bact_2-comp_sensor_kinase"/>
</dbReference>
<comment type="caution">
    <text evidence="3">The sequence shown here is derived from an EMBL/GenBank/DDBJ whole genome shotgun (WGS) entry which is preliminary data.</text>
</comment>
<name>A0A3E0H983_9GAMM</name>
<gene>
    <name evidence="3" type="ORF">DFR26_0238</name>
</gene>
<keyword evidence="1" id="KW-0472">Membrane</keyword>
<dbReference type="GO" id="GO:0000155">
    <property type="term" value="F:phosphorelay sensor kinase activity"/>
    <property type="evidence" value="ECO:0007669"/>
    <property type="project" value="InterPro"/>
</dbReference>
<dbReference type="InterPro" id="IPR010559">
    <property type="entry name" value="Sig_transdc_His_kin_internal"/>
</dbReference>
<feature type="transmembrane region" description="Helical" evidence="1">
    <location>
        <begin position="31"/>
        <end position="50"/>
    </location>
</feature>
<evidence type="ECO:0000313" key="4">
    <source>
        <dbReference type="Proteomes" id="UP000256774"/>
    </source>
</evidence>
<dbReference type="PANTHER" id="PTHR34220">
    <property type="entry name" value="SENSOR HISTIDINE KINASE YPDA"/>
    <property type="match status" value="1"/>
</dbReference>
<accession>A0A3E0H983</accession>
<evidence type="ECO:0000256" key="1">
    <source>
        <dbReference type="SAM" id="Phobius"/>
    </source>
</evidence>
<protein>
    <submittedName>
        <fullName evidence="3">Two-component system sensor histidine kinase AlgZ</fullName>
    </submittedName>
</protein>
<dbReference type="PANTHER" id="PTHR34220:SF7">
    <property type="entry name" value="SENSOR HISTIDINE KINASE YPDA"/>
    <property type="match status" value="1"/>
</dbReference>
<feature type="transmembrane region" description="Helical" evidence="1">
    <location>
        <begin position="136"/>
        <end position="155"/>
    </location>
</feature>
<evidence type="ECO:0000259" key="2">
    <source>
        <dbReference type="Pfam" id="PF06580"/>
    </source>
</evidence>
<feature type="transmembrane region" description="Helical" evidence="1">
    <location>
        <begin position="62"/>
        <end position="81"/>
    </location>
</feature>
<dbReference type="RefSeq" id="WP_116207114.1">
    <property type="nucleotide sequence ID" value="NZ_QUNR01000001.1"/>
</dbReference>
<dbReference type="AlphaFoldDB" id="A0A3E0H983"/>
<feature type="domain" description="Signal transduction histidine kinase internal region" evidence="2">
    <location>
        <begin position="170"/>
        <end position="247"/>
    </location>
</feature>
<keyword evidence="3" id="KW-0418">Kinase</keyword>